<reference evidence="2" key="1">
    <citation type="journal article" date="2012" name="PLoS ONE">
        <title>Gene sets for utilization of primary and secondary nutrition supplies in the distal gut of endangered iberian lynx.</title>
        <authorList>
            <person name="Alcaide M."/>
            <person name="Messina E."/>
            <person name="Richter M."/>
            <person name="Bargiela R."/>
            <person name="Peplies J."/>
            <person name="Huws S.A."/>
            <person name="Newbold C.J."/>
            <person name="Golyshin P.N."/>
            <person name="Simon M.A."/>
            <person name="Lopez G."/>
            <person name="Yakimov M.M."/>
            <person name="Ferrer M."/>
        </authorList>
    </citation>
    <scope>NUCLEOTIDE SEQUENCE</scope>
</reference>
<dbReference type="InterPro" id="IPR057840">
    <property type="entry name" value="FimV_N"/>
</dbReference>
<organism evidence="2">
    <name type="scientific">gut metagenome</name>
    <dbReference type="NCBI Taxonomy" id="749906"/>
    <lineage>
        <taxon>unclassified sequences</taxon>
        <taxon>metagenomes</taxon>
        <taxon>organismal metagenomes</taxon>
    </lineage>
</organism>
<dbReference type="Pfam" id="PF25800">
    <property type="entry name" value="FimV_N"/>
    <property type="match status" value="1"/>
</dbReference>
<accession>J9CQ13</accession>
<evidence type="ECO:0000313" key="2">
    <source>
        <dbReference type="EMBL" id="EJX02221.1"/>
    </source>
</evidence>
<feature type="domain" description="FimV N-terminal" evidence="1">
    <location>
        <begin position="53"/>
        <end position="97"/>
    </location>
</feature>
<protein>
    <recommendedName>
        <fullName evidence="1">FimV N-terminal domain-containing protein</fullName>
    </recommendedName>
</protein>
<comment type="caution">
    <text evidence="2">The sequence shown here is derived from an EMBL/GenBank/DDBJ whole genome shotgun (WGS) entry which is preliminary data.</text>
</comment>
<proteinExistence type="predicted"/>
<sequence>MRYDDRQCFCSDRRDAFFPIGTVYGIQMLKKKLSASLTALALASLAAQSGATALGDLQVESRIGEPFEAKISLIDVDPSAVPLRVRVAPPFVYEEQKTGFRRDLRPEG</sequence>
<name>J9CQ13_9ZZZZ</name>
<evidence type="ECO:0000259" key="1">
    <source>
        <dbReference type="Pfam" id="PF25800"/>
    </source>
</evidence>
<dbReference type="AlphaFoldDB" id="J9CQ13"/>
<gene>
    <name evidence="2" type="ORF">EVA_09673</name>
</gene>
<dbReference type="EMBL" id="AMCI01002638">
    <property type="protein sequence ID" value="EJX02221.1"/>
    <property type="molecule type" value="Genomic_DNA"/>
</dbReference>